<evidence type="ECO:0000256" key="3">
    <source>
        <dbReference type="ARBA" id="ARBA00022692"/>
    </source>
</evidence>
<evidence type="ECO:0000256" key="6">
    <source>
        <dbReference type="ARBA" id="ARBA00023004"/>
    </source>
</evidence>
<dbReference type="PANTHER" id="PTHR10266:SF3">
    <property type="entry name" value="CYTOCHROME C1, HEME PROTEIN, MITOCHONDRIAL"/>
    <property type="match status" value="1"/>
</dbReference>
<dbReference type="Proteomes" id="UP000187209">
    <property type="component" value="Unassembled WGS sequence"/>
</dbReference>
<dbReference type="EMBL" id="MPUH01001243">
    <property type="protein sequence ID" value="OMJ69082.1"/>
    <property type="molecule type" value="Genomic_DNA"/>
</dbReference>
<dbReference type="Pfam" id="PF02167">
    <property type="entry name" value="Cytochrom_C1"/>
    <property type="match status" value="1"/>
</dbReference>
<keyword evidence="4 8" id="KW-0479">Metal-binding</keyword>
<keyword evidence="11" id="KW-1185">Reference proteome</keyword>
<keyword evidence="3 9" id="KW-0812">Transmembrane</keyword>
<dbReference type="GO" id="GO:0020037">
    <property type="term" value="F:heme binding"/>
    <property type="evidence" value="ECO:0007669"/>
    <property type="project" value="InterPro"/>
</dbReference>
<proteinExistence type="predicted"/>
<accession>A0A1R2AX71</accession>
<dbReference type="InterPro" id="IPR036909">
    <property type="entry name" value="Cyt_c-like_dom_sf"/>
</dbReference>
<evidence type="ECO:0000256" key="7">
    <source>
        <dbReference type="ARBA" id="ARBA00023136"/>
    </source>
</evidence>
<evidence type="ECO:0000313" key="11">
    <source>
        <dbReference type="Proteomes" id="UP000187209"/>
    </source>
</evidence>
<feature type="transmembrane region" description="Helical" evidence="9">
    <location>
        <begin position="253"/>
        <end position="273"/>
    </location>
</feature>
<keyword evidence="5 9" id="KW-1133">Transmembrane helix</keyword>
<name>A0A1R2AX71_9CILI</name>
<dbReference type="GO" id="GO:0006122">
    <property type="term" value="P:mitochondrial electron transport, ubiquinol to cytochrome c"/>
    <property type="evidence" value="ECO:0007669"/>
    <property type="project" value="TreeGrafter"/>
</dbReference>
<evidence type="ECO:0000256" key="2">
    <source>
        <dbReference type="ARBA" id="ARBA00022617"/>
    </source>
</evidence>
<evidence type="ECO:0008006" key="12">
    <source>
        <dbReference type="Google" id="ProtNLM"/>
    </source>
</evidence>
<feature type="binding site" description="covalent" evidence="8">
    <location>
        <position position="83"/>
    </location>
    <ligand>
        <name>heme c</name>
        <dbReference type="ChEBI" id="CHEBI:61717"/>
    </ligand>
</feature>
<keyword evidence="2 8" id="KW-0349">Heme</keyword>
<dbReference type="GO" id="GO:0005739">
    <property type="term" value="C:mitochondrion"/>
    <property type="evidence" value="ECO:0007669"/>
    <property type="project" value="GOC"/>
</dbReference>
<dbReference type="AlphaFoldDB" id="A0A1R2AX71"/>
<keyword evidence="7 9" id="KW-0472">Membrane</keyword>
<dbReference type="GO" id="GO:0016020">
    <property type="term" value="C:membrane"/>
    <property type="evidence" value="ECO:0007669"/>
    <property type="project" value="UniProtKB-SubCell"/>
</dbReference>
<comment type="caution">
    <text evidence="10">The sequence shown here is derived from an EMBL/GenBank/DDBJ whole genome shotgun (WGS) entry which is preliminary data.</text>
</comment>
<keyword evidence="6 8" id="KW-0408">Iron</keyword>
<dbReference type="Gene3D" id="1.10.760.10">
    <property type="entry name" value="Cytochrome c-like domain"/>
    <property type="match status" value="1"/>
</dbReference>
<evidence type="ECO:0000256" key="4">
    <source>
        <dbReference type="ARBA" id="ARBA00022723"/>
    </source>
</evidence>
<dbReference type="PRINTS" id="PR00603">
    <property type="entry name" value="CYTOCHROMEC1"/>
</dbReference>
<feature type="binding site" description="covalent" evidence="8">
    <location>
        <position position="84"/>
    </location>
    <ligand>
        <name>heme c</name>
        <dbReference type="ChEBI" id="CHEBI:61717"/>
    </ligand>
</feature>
<dbReference type="InterPro" id="IPR002326">
    <property type="entry name" value="Cyt_c1"/>
</dbReference>
<dbReference type="GO" id="GO:0046872">
    <property type="term" value="F:metal ion binding"/>
    <property type="evidence" value="ECO:0007669"/>
    <property type="project" value="UniProtKB-KW"/>
</dbReference>
<comment type="subcellular location">
    <subcellularLocation>
        <location evidence="1">Membrane</location>
    </subcellularLocation>
</comment>
<protein>
    <recommendedName>
        <fullName evidence="12">Cytochrome c domain-containing protein</fullName>
    </recommendedName>
</protein>
<evidence type="ECO:0000256" key="8">
    <source>
        <dbReference type="PIRSR" id="PIRSR602326-1"/>
    </source>
</evidence>
<dbReference type="SUPFAM" id="SSF46626">
    <property type="entry name" value="Cytochrome c"/>
    <property type="match status" value="1"/>
</dbReference>
<evidence type="ECO:0000313" key="10">
    <source>
        <dbReference type="EMBL" id="OMJ69082.1"/>
    </source>
</evidence>
<dbReference type="OrthoDB" id="296586at2759"/>
<comment type="cofactor">
    <cofactor evidence="8">
        <name>heme c</name>
        <dbReference type="ChEBI" id="CHEBI:61717"/>
    </cofactor>
    <text evidence="8">Binds 1 heme c group covalently per subunit.</text>
</comment>
<organism evidence="10 11">
    <name type="scientific">Stentor coeruleus</name>
    <dbReference type="NCBI Taxonomy" id="5963"/>
    <lineage>
        <taxon>Eukaryota</taxon>
        <taxon>Sar</taxon>
        <taxon>Alveolata</taxon>
        <taxon>Ciliophora</taxon>
        <taxon>Postciliodesmatophora</taxon>
        <taxon>Heterotrichea</taxon>
        <taxon>Heterotrichida</taxon>
        <taxon>Stentoridae</taxon>
        <taxon>Stentor</taxon>
    </lineage>
</organism>
<evidence type="ECO:0000256" key="1">
    <source>
        <dbReference type="ARBA" id="ARBA00004370"/>
    </source>
</evidence>
<gene>
    <name evidence="10" type="ORF">SteCoe_33301</name>
</gene>
<sequence>MVTLLRTPALVWATGVCIWLSDKENCKCWMYRDDIGMRRGIKGYEEQAMIDKFHWPFERYFGTYSALTLRRGFKVFTRSCNTCHSMVMNKYDYLIKKAFRQNELGNIVKELAPVSPGHWYLKGCFRHEWKERDKKISDFMFSPYISPDHARSANGGAYPADLSRIGISKPGGPAYVYNIMTGYHHEPPFGIDVPEGKHFNPFFKHMIIGMPRPLYDGMMEYEDGTPASTPQMAYDVSEFCHFMASKDNLEYRIGWLKFALMIFTVTPFMYFRVKVARTSIWHMRVEMYNVSDGYKKYKYFNRFFKVKRAFGWKRYHPRAYFIGK</sequence>
<feature type="binding site" description="covalent" evidence="8">
    <location>
        <position position="80"/>
    </location>
    <ligand>
        <name>heme c</name>
        <dbReference type="ChEBI" id="CHEBI:61717"/>
    </ligand>
</feature>
<evidence type="ECO:0000256" key="5">
    <source>
        <dbReference type="ARBA" id="ARBA00022989"/>
    </source>
</evidence>
<dbReference type="PANTHER" id="PTHR10266">
    <property type="entry name" value="CYTOCHROME C1"/>
    <property type="match status" value="1"/>
</dbReference>
<reference evidence="10 11" key="1">
    <citation type="submission" date="2016-11" db="EMBL/GenBank/DDBJ databases">
        <title>The macronuclear genome of Stentor coeruleus: a giant cell with tiny introns.</title>
        <authorList>
            <person name="Slabodnick M."/>
            <person name="Ruby J.G."/>
            <person name="Reiff S.B."/>
            <person name="Swart E.C."/>
            <person name="Gosai S."/>
            <person name="Prabakaran S."/>
            <person name="Witkowska E."/>
            <person name="Larue G.E."/>
            <person name="Fisher S."/>
            <person name="Freeman R.M."/>
            <person name="Gunawardena J."/>
            <person name="Chu W."/>
            <person name="Stover N.A."/>
            <person name="Gregory B.D."/>
            <person name="Nowacki M."/>
            <person name="Derisi J."/>
            <person name="Roy S.W."/>
            <person name="Marshall W.F."/>
            <person name="Sood P."/>
        </authorList>
    </citation>
    <scope>NUCLEOTIDE SEQUENCE [LARGE SCALE GENOMIC DNA]</scope>
    <source>
        <strain evidence="10">WM001</strain>
    </source>
</reference>
<evidence type="ECO:0000256" key="9">
    <source>
        <dbReference type="SAM" id="Phobius"/>
    </source>
</evidence>
<feature type="binding site" description="covalent" evidence="8">
    <location>
        <position position="210"/>
    </location>
    <ligand>
        <name>heme c</name>
        <dbReference type="ChEBI" id="CHEBI:61717"/>
    </ligand>
</feature>
<dbReference type="GO" id="GO:0009055">
    <property type="term" value="F:electron transfer activity"/>
    <property type="evidence" value="ECO:0007669"/>
    <property type="project" value="InterPro"/>
</dbReference>